<dbReference type="InterPro" id="IPR012363">
    <property type="entry name" value="PduX"/>
</dbReference>
<dbReference type="InterPro" id="IPR014721">
    <property type="entry name" value="Ribsml_uS5_D2-typ_fold_subgr"/>
</dbReference>
<dbReference type="InterPro" id="IPR020568">
    <property type="entry name" value="Ribosomal_Su5_D2-typ_SF"/>
</dbReference>
<proteinExistence type="predicted"/>
<dbReference type="Gene3D" id="3.30.230.10">
    <property type="match status" value="1"/>
</dbReference>
<reference evidence="3" key="2">
    <citation type="submission" date="2023-01" db="EMBL/GenBank/DDBJ databases">
        <authorList>
            <person name="Sun Q."/>
            <person name="Evtushenko L."/>
        </authorList>
    </citation>
    <scope>NUCLEOTIDE SEQUENCE</scope>
    <source>
        <strain evidence="3">VKM Ac-2007</strain>
    </source>
</reference>
<reference evidence="3" key="1">
    <citation type="journal article" date="2014" name="Int. J. Syst. Evol. Microbiol.">
        <title>Complete genome sequence of Corynebacterium casei LMG S-19264T (=DSM 44701T), isolated from a smear-ripened cheese.</title>
        <authorList>
            <consortium name="US DOE Joint Genome Institute (JGI-PGF)"/>
            <person name="Walter F."/>
            <person name="Albersmeier A."/>
            <person name="Kalinowski J."/>
            <person name="Ruckert C."/>
        </authorList>
    </citation>
    <scope>NUCLEOTIDE SEQUENCE</scope>
    <source>
        <strain evidence="3">VKM Ac-2007</strain>
    </source>
</reference>
<organism evidence="3 4">
    <name type="scientific">Streptosporangium carneum</name>
    <dbReference type="NCBI Taxonomy" id="47481"/>
    <lineage>
        <taxon>Bacteria</taxon>
        <taxon>Bacillati</taxon>
        <taxon>Actinomycetota</taxon>
        <taxon>Actinomycetes</taxon>
        <taxon>Streptosporangiales</taxon>
        <taxon>Streptosporangiaceae</taxon>
        <taxon>Streptosporangium</taxon>
    </lineage>
</organism>
<gene>
    <name evidence="3" type="ORF">GCM10017600_61520</name>
</gene>
<keyword evidence="1 3" id="KW-0808">Transferase</keyword>
<dbReference type="PIRSF" id="PIRSF033887">
    <property type="entry name" value="PduX"/>
    <property type="match status" value="1"/>
</dbReference>
<keyword evidence="1 3" id="KW-0418">Kinase</keyword>
<protein>
    <submittedName>
        <fullName evidence="3">Kinase</fullName>
    </submittedName>
</protein>
<evidence type="ECO:0000256" key="1">
    <source>
        <dbReference type="ARBA" id="ARBA00022777"/>
    </source>
</evidence>
<dbReference type="AlphaFoldDB" id="A0A9W6I6S5"/>
<dbReference type="GO" id="GO:0016301">
    <property type="term" value="F:kinase activity"/>
    <property type="evidence" value="ECO:0007669"/>
    <property type="project" value="UniProtKB-KW"/>
</dbReference>
<evidence type="ECO:0000259" key="2">
    <source>
        <dbReference type="Pfam" id="PF00288"/>
    </source>
</evidence>
<name>A0A9W6I6S5_9ACTN</name>
<dbReference type="Proteomes" id="UP001143474">
    <property type="component" value="Unassembled WGS sequence"/>
</dbReference>
<keyword evidence="4" id="KW-1185">Reference proteome</keyword>
<sequence length="310" mass="33319">MFSDSSVHGASVMAAAIGGNGTGSAFGTFGELLQGMTSKDRRDFLVTLPIDRGATATFNLDRNSDGITVLPRHKAKAQRLVRLMLDAYRWPGGGTLHLRGDLPEGKGLASSSADLVATARAVGAALGVPVEAETIERFLRGIEPTDGVMYPEVTAFYHREVRLREVLGPLPPLVIVGVEEGGVVDTVEFNRQSKRFSEADCAEYDRLLERISRAIRDGDVTTIGEVATASALMNEKLRPKRLLHQMIDVSRECGGLGVSIAHSGTFLGVLVAESDPECARKVQAIMDMAKTLADDVTVFRSFRSPAPLPL</sequence>
<dbReference type="GO" id="GO:0005524">
    <property type="term" value="F:ATP binding"/>
    <property type="evidence" value="ECO:0007669"/>
    <property type="project" value="InterPro"/>
</dbReference>
<dbReference type="EMBL" id="BSEV01000018">
    <property type="protein sequence ID" value="GLK12742.1"/>
    <property type="molecule type" value="Genomic_DNA"/>
</dbReference>
<dbReference type="InterPro" id="IPR006204">
    <property type="entry name" value="GHMP_kinase_N_dom"/>
</dbReference>
<evidence type="ECO:0000313" key="4">
    <source>
        <dbReference type="Proteomes" id="UP001143474"/>
    </source>
</evidence>
<dbReference type="SUPFAM" id="SSF54211">
    <property type="entry name" value="Ribosomal protein S5 domain 2-like"/>
    <property type="match status" value="1"/>
</dbReference>
<feature type="domain" description="GHMP kinase N-terminal" evidence="2">
    <location>
        <begin position="78"/>
        <end position="143"/>
    </location>
</feature>
<comment type="caution">
    <text evidence="3">The sequence shown here is derived from an EMBL/GenBank/DDBJ whole genome shotgun (WGS) entry which is preliminary data.</text>
</comment>
<evidence type="ECO:0000313" key="3">
    <source>
        <dbReference type="EMBL" id="GLK12742.1"/>
    </source>
</evidence>
<dbReference type="RefSeq" id="WP_271221059.1">
    <property type="nucleotide sequence ID" value="NZ_BAAAVD010000008.1"/>
</dbReference>
<accession>A0A9W6I6S5</accession>
<dbReference type="Pfam" id="PF00288">
    <property type="entry name" value="GHMP_kinases_N"/>
    <property type="match status" value="1"/>
</dbReference>